<evidence type="ECO:0000256" key="3">
    <source>
        <dbReference type="ARBA" id="ARBA00022842"/>
    </source>
</evidence>
<protein>
    <submittedName>
        <fullName evidence="4">HAD family hydrolase</fullName>
    </submittedName>
</protein>
<reference evidence="4" key="1">
    <citation type="submission" date="2022-06" db="EMBL/GenBank/DDBJ databases">
        <title>Ornithinimicrobium HY1793.</title>
        <authorList>
            <person name="Huang Y."/>
        </authorList>
    </citation>
    <scope>NUCLEOTIDE SEQUENCE</scope>
    <source>
        <strain evidence="4">HY1793</strain>
    </source>
</reference>
<dbReference type="NCBIfam" id="TIGR01549">
    <property type="entry name" value="HAD-SF-IA-v1"/>
    <property type="match status" value="1"/>
</dbReference>
<sequence length="245" mass="26904">MSRGRVRAVLFDWGGTLTPWHQIDHVAQWHGFASEVATTGDDVADLAARILEAEGLAWQQARTEHRSARVEEILAELGYGSQHSAYGRARSAYDRFWEPHTHTDPLVRPLWEGLRASGMAVGVLSNTLWSRDHHRGIFERDGVLDLIDGDVYSSEIPWTKPHPEAFLAAAAAVDTEPRDCVYVGDRLFEDVHGPQQVGMRAILVPHSDIPTEQRVEVDATPDAVAHSLAEIAGIVAGWNSGHAGG</sequence>
<dbReference type="InterPro" id="IPR006439">
    <property type="entry name" value="HAD-SF_hydro_IA"/>
</dbReference>
<dbReference type="SFLD" id="SFLDG01129">
    <property type="entry name" value="C1.5:_HAD__Beta-PGM__Phosphata"/>
    <property type="match status" value="1"/>
</dbReference>
<dbReference type="SFLD" id="SFLDS00003">
    <property type="entry name" value="Haloacid_Dehalogenase"/>
    <property type="match status" value="1"/>
</dbReference>
<dbReference type="SUPFAM" id="SSF56784">
    <property type="entry name" value="HAD-like"/>
    <property type="match status" value="1"/>
</dbReference>
<evidence type="ECO:0000256" key="2">
    <source>
        <dbReference type="ARBA" id="ARBA00022801"/>
    </source>
</evidence>
<dbReference type="Proteomes" id="UP001056455">
    <property type="component" value="Chromosome"/>
</dbReference>
<dbReference type="PANTHER" id="PTHR46470">
    <property type="entry name" value="N-ACYLNEURAMINATE-9-PHOSPHATASE"/>
    <property type="match status" value="1"/>
</dbReference>
<dbReference type="InterPro" id="IPR051400">
    <property type="entry name" value="HAD-like_hydrolase"/>
</dbReference>
<proteinExistence type="predicted"/>
<keyword evidence="5" id="KW-1185">Reference proteome</keyword>
<dbReference type="InterPro" id="IPR036412">
    <property type="entry name" value="HAD-like_sf"/>
</dbReference>
<dbReference type="EMBL" id="CP099489">
    <property type="protein sequence ID" value="USQ78564.1"/>
    <property type="molecule type" value="Genomic_DNA"/>
</dbReference>
<name>A0ABY4YP78_9MICO</name>
<gene>
    <name evidence="4" type="ORF">NF556_13080</name>
</gene>
<evidence type="ECO:0000256" key="1">
    <source>
        <dbReference type="ARBA" id="ARBA00001946"/>
    </source>
</evidence>
<evidence type="ECO:0000313" key="4">
    <source>
        <dbReference type="EMBL" id="USQ78564.1"/>
    </source>
</evidence>
<dbReference type="PRINTS" id="PR00413">
    <property type="entry name" value="HADHALOGNASE"/>
</dbReference>
<organism evidence="4 5">
    <name type="scientific">Ornithinimicrobium faecis</name>
    <dbReference type="NCBI Taxonomy" id="2934158"/>
    <lineage>
        <taxon>Bacteria</taxon>
        <taxon>Bacillati</taxon>
        <taxon>Actinomycetota</taxon>
        <taxon>Actinomycetes</taxon>
        <taxon>Micrococcales</taxon>
        <taxon>Ornithinimicrobiaceae</taxon>
        <taxon>Ornithinimicrobium</taxon>
    </lineage>
</organism>
<comment type="cofactor">
    <cofactor evidence="1">
        <name>Mg(2+)</name>
        <dbReference type="ChEBI" id="CHEBI:18420"/>
    </cofactor>
</comment>
<dbReference type="Pfam" id="PF13242">
    <property type="entry name" value="Hydrolase_like"/>
    <property type="match status" value="1"/>
</dbReference>
<dbReference type="Gene3D" id="3.40.50.1000">
    <property type="entry name" value="HAD superfamily/HAD-like"/>
    <property type="match status" value="1"/>
</dbReference>
<dbReference type="RefSeq" id="WP_252591362.1">
    <property type="nucleotide sequence ID" value="NZ_CP099489.1"/>
</dbReference>
<accession>A0ABY4YP78</accession>
<keyword evidence="2 4" id="KW-0378">Hydrolase</keyword>
<dbReference type="InterPro" id="IPR023214">
    <property type="entry name" value="HAD_sf"/>
</dbReference>
<evidence type="ECO:0000313" key="5">
    <source>
        <dbReference type="Proteomes" id="UP001056455"/>
    </source>
</evidence>
<keyword evidence="3" id="KW-0460">Magnesium</keyword>
<dbReference type="GO" id="GO:0016787">
    <property type="term" value="F:hydrolase activity"/>
    <property type="evidence" value="ECO:0007669"/>
    <property type="project" value="UniProtKB-KW"/>
</dbReference>